<comment type="caution">
    <text evidence="2">The sequence shown here is derived from an EMBL/GenBank/DDBJ whole genome shotgun (WGS) entry which is preliminary data.</text>
</comment>
<evidence type="ECO:0000259" key="1">
    <source>
        <dbReference type="Pfam" id="PF01850"/>
    </source>
</evidence>
<dbReference type="InterPro" id="IPR002716">
    <property type="entry name" value="PIN_dom"/>
</dbReference>
<name>A0A9W6IW41_9HYPH</name>
<dbReference type="AlphaFoldDB" id="A0A9W6IW41"/>
<dbReference type="EMBL" id="BSFF01000003">
    <property type="protein sequence ID" value="GLK56364.1"/>
    <property type="molecule type" value="Genomic_DNA"/>
</dbReference>
<dbReference type="Gene3D" id="3.40.50.1010">
    <property type="entry name" value="5'-nuclease"/>
    <property type="match status" value="1"/>
</dbReference>
<proteinExistence type="predicted"/>
<protein>
    <submittedName>
        <fullName evidence="2">Twitching motility protein PilT</fullName>
    </submittedName>
</protein>
<feature type="domain" description="PIN" evidence="1">
    <location>
        <begin position="4"/>
        <end position="119"/>
    </location>
</feature>
<dbReference type="Proteomes" id="UP001143400">
    <property type="component" value="Unassembled WGS sequence"/>
</dbReference>
<dbReference type="RefSeq" id="WP_204950582.1">
    <property type="nucleotide sequence ID" value="NZ_BSFF01000003.1"/>
</dbReference>
<reference evidence="2" key="1">
    <citation type="journal article" date="2014" name="Int. J. Syst. Evol. Microbiol.">
        <title>Complete genome sequence of Corynebacterium casei LMG S-19264T (=DSM 44701T), isolated from a smear-ripened cheese.</title>
        <authorList>
            <consortium name="US DOE Joint Genome Institute (JGI-PGF)"/>
            <person name="Walter F."/>
            <person name="Albersmeier A."/>
            <person name="Kalinowski J."/>
            <person name="Ruckert C."/>
        </authorList>
    </citation>
    <scope>NUCLEOTIDE SEQUENCE</scope>
    <source>
        <strain evidence="2">VKM B-1606</strain>
    </source>
</reference>
<evidence type="ECO:0000313" key="2">
    <source>
        <dbReference type="EMBL" id="GLK56364.1"/>
    </source>
</evidence>
<gene>
    <name evidence="2" type="ORF">GCM10008170_23830</name>
</gene>
<dbReference type="Pfam" id="PF01850">
    <property type="entry name" value="PIN"/>
    <property type="match status" value="1"/>
</dbReference>
<dbReference type="InterPro" id="IPR029060">
    <property type="entry name" value="PIN-like_dom_sf"/>
</dbReference>
<dbReference type="CDD" id="cd18692">
    <property type="entry name" value="PIN_VapC-like"/>
    <property type="match status" value="1"/>
</dbReference>
<dbReference type="SUPFAM" id="SSF88723">
    <property type="entry name" value="PIN domain-like"/>
    <property type="match status" value="1"/>
</dbReference>
<sequence length="146" mass="16648">MRCFIDSNILIYLRDRRSPAKTERATGWVRELSDREGLVVSPQVINEFTAVLTRKLRMFSLSEVEPMVAEIGRWCDAPLTFETSSLAFGVHERFGFAWWDSLIVASALQSNCELLLSEDMSHGQRIGPLMTINPFLVRPDEILSQD</sequence>
<accession>A0A9W6IW41</accession>
<organism evidence="2 3">
    <name type="scientific">Methylopila capsulata</name>
    <dbReference type="NCBI Taxonomy" id="61654"/>
    <lineage>
        <taxon>Bacteria</taxon>
        <taxon>Pseudomonadati</taxon>
        <taxon>Pseudomonadota</taxon>
        <taxon>Alphaproteobacteria</taxon>
        <taxon>Hyphomicrobiales</taxon>
        <taxon>Methylopilaceae</taxon>
        <taxon>Methylopila</taxon>
    </lineage>
</organism>
<reference evidence="2" key="2">
    <citation type="submission" date="2023-01" db="EMBL/GenBank/DDBJ databases">
        <authorList>
            <person name="Sun Q."/>
            <person name="Evtushenko L."/>
        </authorList>
    </citation>
    <scope>NUCLEOTIDE SEQUENCE</scope>
    <source>
        <strain evidence="2">VKM B-1606</strain>
    </source>
</reference>
<evidence type="ECO:0000313" key="3">
    <source>
        <dbReference type="Proteomes" id="UP001143400"/>
    </source>
</evidence>